<dbReference type="GO" id="GO:0009330">
    <property type="term" value="C:DNA topoisomerase type II (double strand cut, ATP-hydrolyzing) complex"/>
    <property type="evidence" value="ECO:0007669"/>
    <property type="project" value="TreeGrafter"/>
</dbReference>
<evidence type="ECO:0000256" key="6">
    <source>
        <dbReference type="ARBA" id="ARBA00023125"/>
    </source>
</evidence>
<comment type="subunit">
    <text evidence="8">Heterotetramer, composed of two GyrA and two GyrB chains. In the heterotetramer, GyrA contains the active site tyrosine that forms a transient covalent intermediate with DNA, while GyrB binds cofactors and catalyzes ATP hydrolysis.</text>
</comment>
<evidence type="ECO:0000256" key="4">
    <source>
        <dbReference type="ARBA" id="ARBA00022840"/>
    </source>
</evidence>
<dbReference type="EC" id="5.6.2.2" evidence="8"/>
<dbReference type="Gene3D" id="1.10.268.10">
    <property type="entry name" value="Topoisomerase, domain 3"/>
    <property type="match status" value="1"/>
</dbReference>
<dbReference type="Pfam" id="PF00521">
    <property type="entry name" value="DNA_topoisoIV"/>
    <property type="match status" value="1"/>
</dbReference>
<protein>
    <recommendedName>
        <fullName evidence="8">DNA gyrase subunit A</fullName>
        <ecNumber evidence="8">5.6.2.2</ecNumber>
    </recommendedName>
</protein>
<dbReference type="Gene3D" id="3.90.199.10">
    <property type="entry name" value="Topoisomerase II, domain 5"/>
    <property type="match status" value="1"/>
</dbReference>
<dbReference type="NCBIfam" id="NF004044">
    <property type="entry name" value="PRK05561.1"/>
    <property type="match status" value="1"/>
</dbReference>
<dbReference type="InterPro" id="IPR006691">
    <property type="entry name" value="GyrA/parC_rep"/>
</dbReference>
<dbReference type="NCBIfam" id="NF004043">
    <property type="entry name" value="PRK05560.1"/>
    <property type="match status" value="1"/>
</dbReference>
<dbReference type="SUPFAM" id="SSF56719">
    <property type="entry name" value="Type II DNA topoisomerase"/>
    <property type="match status" value="1"/>
</dbReference>
<dbReference type="InterPro" id="IPR013760">
    <property type="entry name" value="Topo_IIA-like_dom_sf"/>
</dbReference>
<dbReference type="InterPro" id="IPR035516">
    <property type="entry name" value="Gyrase/topoIV_suA_C"/>
</dbReference>
<dbReference type="Gene3D" id="2.120.10.90">
    <property type="entry name" value="DNA gyrase/topoisomerase IV, subunit A, C-terminal"/>
    <property type="match status" value="1"/>
</dbReference>
<gene>
    <name evidence="8 11" type="primary">gyrA</name>
    <name evidence="11" type="ORF">ISQ63_02525</name>
</gene>
<dbReference type="GO" id="GO:0003677">
    <property type="term" value="F:DNA binding"/>
    <property type="evidence" value="ECO:0007669"/>
    <property type="project" value="UniProtKB-UniRule"/>
</dbReference>
<comment type="similarity">
    <text evidence="2 8">Belongs to the type II topoisomerase GyrA/ParC subunit family.</text>
</comment>
<organism evidence="11 12">
    <name type="scientific">SAR86 cluster bacterium</name>
    <dbReference type="NCBI Taxonomy" id="2030880"/>
    <lineage>
        <taxon>Bacteria</taxon>
        <taxon>Pseudomonadati</taxon>
        <taxon>Pseudomonadota</taxon>
        <taxon>Gammaproteobacteria</taxon>
        <taxon>SAR86 cluster</taxon>
    </lineage>
</organism>
<comment type="catalytic activity">
    <reaction evidence="1 8 9">
        <text>ATP-dependent breakage, passage and rejoining of double-stranded DNA.</text>
        <dbReference type="EC" id="5.6.2.2"/>
    </reaction>
</comment>
<evidence type="ECO:0000256" key="7">
    <source>
        <dbReference type="ARBA" id="ARBA00023235"/>
    </source>
</evidence>
<proteinExistence type="inferred from homology"/>
<evidence type="ECO:0000256" key="2">
    <source>
        <dbReference type="ARBA" id="ARBA00008263"/>
    </source>
</evidence>
<evidence type="ECO:0000313" key="11">
    <source>
        <dbReference type="EMBL" id="MBL6811742.1"/>
    </source>
</evidence>
<dbReference type="GO" id="GO:0005524">
    <property type="term" value="F:ATP binding"/>
    <property type="evidence" value="ECO:0007669"/>
    <property type="project" value="UniProtKB-UniRule"/>
</dbReference>
<dbReference type="GO" id="GO:0006265">
    <property type="term" value="P:DNA topological change"/>
    <property type="evidence" value="ECO:0007669"/>
    <property type="project" value="UniProtKB-UniRule"/>
</dbReference>
<keyword evidence="4 8" id="KW-0067">ATP-binding</keyword>
<dbReference type="EMBL" id="JADHQC010000010">
    <property type="protein sequence ID" value="MBL6811742.1"/>
    <property type="molecule type" value="Genomic_DNA"/>
</dbReference>
<comment type="caution">
    <text evidence="11">The sequence shown here is derived from an EMBL/GenBank/DDBJ whole genome shotgun (WGS) entry which is preliminary data.</text>
</comment>
<dbReference type="SMART" id="SM00434">
    <property type="entry name" value="TOP4c"/>
    <property type="match status" value="1"/>
</dbReference>
<keyword evidence="7 8" id="KW-0413">Isomerase</keyword>
<dbReference type="GO" id="GO:0005694">
    <property type="term" value="C:chromosome"/>
    <property type="evidence" value="ECO:0007669"/>
    <property type="project" value="InterPro"/>
</dbReference>
<comment type="miscellaneous">
    <text evidence="8">Few gyrases are as efficient as E.coli at forming negative supercoils. Not all organisms have 2 type II topoisomerases; in organisms with a single type II topoisomerase this enzyme also has to decatenate newly replicated chromosomes.</text>
</comment>
<evidence type="ECO:0000256" key="3">
    <source>
        <dbReference type="ARBA" id="ARBA00022741"/>
    </source>
</evidence>
<dbReference type="PANTHER" id="PTHR43493">
    <property type="entry name" value="DNA GYRASE/TOPOISOMERASE SUBUNIT A"/>
    <property type="match status" value="1"/>
</dbReference>
<feature type="active site" description="O-(5'-phospho-DNA)-tyrosine intermediate" evidence="8 9">
    <location>
        <position position="122"/>
    </location>
</feature>
<evidence type="ECO:0000313" key="12">
    <source>
        <dbReference type="Proteomes" id="UP000744438"/>
    </source>
</evidence>
<keyword evidence="6 8" id="KW-0238">DNA-binding</keyword>
<comment type="subcellular location">
    <subcellularLocation>
        <location evidence="8">Cytoplasm</location>
    </subcellularLocation>
</comment>
<accession>A0A937LED6</accession>
<evidence type="ECO:0000256" key="5">
    <source>
        <dbReference type="ARBA" id="ARBA00023029"/>
    </source>
</evidence>
<sequence>MDDITEDVIPVNITDELKSSYMDYAMSVIVGRALPDARDGLKPVHRRTLYAMFRLNNEWNRPHLKSARIVGEVMGKYHPHGDSAIYQTVVRMAQEFSLRYPLVDGQGNFGSMDGDGAAAMRYTEARMAKISNALLNDINKETVDYVENYDGTELIPEVLPASYPNLLVNGSSGIAVGLATNILPHNLSEAIDGALAILKNPEISIDELVTIIPGPDFPTGGIINGKTGAIEAAKTGRGKVVLRAKVEIENEKNEKGRLIVTEIPYQVNKANLVEKIADLSKDKKIDGISEIRDESDREGVRIVVDLKTGQNPEVILNNLYAQSQLETSFGINNVAIVDRVPKVLNLKELLEIFLSHRRSVVSRRTAFDLAKSKDRGHILEGLTIALSNIDSIIDLIKKSKDPNEAKTKLLAKKWKSTLINNLLKKAGSIDTRPEDIFEEFGLTGSSYKLSSKQAQAILDLRLQRLTGLEQDNLINEYEEVLQDIAALNEILDNPERLQEVIEEELLSVKEEFGDERKTPIEDKLDLSTEDLIKPEDMVVTISNMGYAKTQPLEVYQSQRRGGMGKTAASVKDDDFVEQLIVANTHRTLLCFSNLGKVYWLKVYEIPQASRTAKGRPLVNLIDLDESERVTSLLDVESFEGEAYVFMATQNGIVKKTPLSEFKKPRKNGKRAIKLDDNDELVGTLLTNGSADLMVVSNAGKAVFFNEVDARSMGRDTRGVKGINLNGNQKVISLLKPSKESEILTVSENGYGKRSKVNDFRKTKRGAKGVIAMQTSDRNGNLISAKEVSEMDEVILITNKGMLVRTKVSEISLIGRNTQGVRVIKLKEDEALNGLALAIDS</sequence>
<dbReference type="FunFam" id="3.30.1360.40:FF:000002">
    <property type="entry name" value="DNA gyrase subunit A"/>
    <property type="match status" value="1"/>
</dbReference>
<dbReference type="InterPro" id="IPR050220">
    <property type="entry name" value="Type_II_DNA_Topoisomerases"/>
</dbReference>
<dbReference type="AlphaFoldDB" id="A0A937LED6"/>
<dbReference type="InterPro" id="IPR002205">
    <property type="entry name" value="Topo_IIA_dom_A"/>
</dbReference>
<evidence type="ECO:0000256" key="9">
    <source>
        <dbReference type="PROSITE-ProRule" id="PRU01384"/>
    </source>
</evidence>
<dbReference type="InterPro" id="IPR013757">
    <property type="entry name" value="Topo_IIA_A_a_sf"/>
</dbReference>
<dbReference type="SUPFAM" id="SSF101904">
    <property type="entry name" value="GyrA/ParC C-terminal domain-like"/>
    <property type="match status" value="1"/>
</dbReference>
<dbReference type="GO" id="GO:0005737">
    <property type="term" value="C:cytoplasm"/>
    <property type="evidence" value="ECO:0007669"/>
    <property type="project" value="UniProtKB-SubCell"/>
</dbReference>
<dbReference type="GO" id="GO:0034335">
    <property type="term" value="F:DNA negative supercoiling activity"/>
    <property type="evidence" value="ECO:0007669"/>
    <property type="project" value="UniProtKB-ARBA"/>
</dbReference>
<dbReference type="GO" id="GO:0006261">
    <property type="term" value="P:DNA-templated DNA replication"/>
    <property type="evidence" value="ECO:0007669"/>
    <property type="project" value="UniProtKB-UniRule"/>
</dbReference>
<dbReference type="HAMAP" id="MF_01897">
    <property type="entry name" value="GyrA"/>
    <property type="match status" value="1"/>
</dbReference>
<dbReference type="FunFam" id="2.120.10.90:FF:000004">
    <property type="entry name" value="DNA gyrase subunit A"/>
    <property type="match status" value="1"/>
</dbReference>
<feature type="domain" description="Topo IIA-type catalytic" evidence="10">
    <location>
        <begin position="34"/>
        <end position="531"/>
    </location>
</feature>
<evidence type="ECO:0000256" key="8">
    <source>
        <dbReference type="HAMAP-Rule" id="MF_01897"/>
    </source>
</evidence>
<evidence type="ECO:0000256" key="1">
    <source>
        <dbReference type="ARBA" id="ARBA00000185"/>
    </source>
</evidence>
<dbReference type="CDD" id="cd00187">
    <property type="entry name" value="TOP4c"/>
    <property type="match status" value="1"/>
</dbReference>
<keyword evidence="5 8" id="KW-0799">Topoisomerase</keyword>
<dbReference type="Proteomes" id="UP000744438">
    <property type="component" value="Unassembled WGS sequence"/>
</dbReference>
<dbReference type="Pfam" id="PF03989">
    <property type="entry name" value="DNA_gyraseA_C"/>
    <property type="match status" value="6"/>
</dbReference>
<dbReference type="InterPro" id="IPR013758">
    <property type="entry name" value="Topo_IIA_A/C_ab"/>
</dbReference>
<comment type="caution">
    <text evidence="8">Lacks conserved residue(s) required for the propagation of feature annotation.</text>
</comment>
<keyword evidence="8" id="KW-0963">Cytoplasm</keyword>
<name>A0A937LED6_9GAMM</name>
<dbReference type="PROSITE" id="PS52040">
    <property type="entry name" value="TOPO_IIA"/>
    <property type="match status" value="1"/>
</dbReference>
<dbReference type="PANTHER" id="PTHR43493:SF5">
    <property type="entry name" value="DNA GYRASE SUBUNIT A, CHLOROPLASTIC_MITOCHONDRIAL"/>
    <property type="match status" value="1"/>
</dbReference>
<comment type="function">
    <text evidence="8">A type II topoisomerase that negatively supercoils closed circular double-stranded (ds) DNA in an ATP-dependent manner to modulate DNA topology and maintain chromosomes in an underwound state. Negative supercoiling favors strand separation, and DNA replication, transcription, recombination and repair, all of which involve strand separation. Also able to catalyze the interconversion of other topological isomers of dsDNA rings, including catenanes and knotted rings. Type II topoisomerases break and join 2 DNA strands simultaneously in an ATP-dependent manner.</text>
</comment>
<keyword evidence="3 8" id="KW-0547">Nucleotide-binding</keyword>
<dbReference type="Gene3D" id="3.30.1360.40">
    <property type="match status" value="1"/>
</dbReference>
<dbReference type="InterPro" id="IPR005743">
    <property type="entry name" value="GyrA"/>
</dbReference>
<dbReference type="FunFam" id="3.90.199.10:FF:000001">
    <property type="entry name" value="DNA gyrase subunit A"/>
    <property type="match status" value="1"/>
</dbReference>
<reference evidence="11" key="1">
    <citation type="submission" date="2020-10" db="EMBL/GenBank/DDBJ databases">
        <title>Microbiome of the Black Sea water column analyzed by genome centric metagenomics.</title>
        <authorList>
            <person name="Cabello-Yeves P.J."/>
            <person name="Callieri C."/>
            <person name="Picazo A."/>
            <person name="Mehrshad M."/>
            <person name="Haro-Moreno J.M."/>
            <person name="Roda-Garcia J."/>
            <person name="Dzembekova N."/>
            <person name="Slabakova V."/>
            <person name="Slabakova N."/>
            <person name="Moncheva S."/>
            <person name="Rodriguez-Valera F."/>
        </authorList>
    </citation>
    <scope>NUCLEOTIDE SEQUENCE</scope>
    <source>
        <strain evidence="11">BS307-5m-G49</strain>
    </source>
</reference>
<evidence type="ECO:0000259" key="10">
    <source>
        <dbReference type="PROSITE" id="PS52040"/>
    </source>
</evidence>
<dbReference type="NCBIfam" id="TIGR01063">
    <property type="entry name" value="gyrA"/>
    <property type="match status" value="1"/>
</dbReference>